<sequence>MNKKKISILVVVLIVLITFSGCINKKDIPNEPSLSSETSTGTLILQANGEDFVRQGFTSKDGWNIAFDHVYLTLSEISAYQLKEDYNADGGTPISSNPTIKSAKSYTVDLAEGDESANLIKVDELTAPIGFYNALSWNVIKGNTPESKDISLSIIGVGKKSGEEIPFKLDFTSEFSFSAGEYIGDERKGFLEEGESGELEMTFHFDHIFGDGSLPIDDSMNKAALGFEPLLQFLTDGNISVTEEYLKNSLDTEEYNKIIDLIASLGHVGEGHTHVEIIK</sequence>
<comment type="caution">
    <text evidence="1">The sequence shown here is derived from an EMBL/GenBank/DDBJ whole genome shotgun (WGS) entry which is preliminary data.</text>
</comment>
<reference evidence="1" key="2">
    <citation type="submission" date="2021-04" db="EMBL/GenBank/DDBJ databases">
        <authorList>
            <person name="Dong X."/>
        </authorList>
    </citation>
    <scope>NUCLEOTIDE SEQUENCE</scope>
    <source>
        <strain evidence="1">ZWT</strain>
    </source>
</reference>
<gene>
    <name evidence="1" type="ORF">KDK92_17195</name>
</gene>
<dbReference type="Proteomes" id="UP001056429">
    <property type="component" value="Unassembled WGS sequence"/>
</dbReference>
<name>A0A9J6P5S7_9CLOT</name>
<evidence type="ECO:0000313" key="2">
    <source>
        <dbReference type="Proteomes" id="UP001056429"/>
    </source>
</evidence>
<dbReference type="RefSeq" id="WP_250860593.1">
    <property type="nucleotide sequence ID" value="NZ_JAGSOJ010000004.1"/>
</dbReference>
<evidence type="ECO:0000313" key="1">
    <source>
        <dbReference type="EMBL" id="MCM1991473.1"/>
    </source>
</evidence>
<dbReference type="PROSITE" id="PS51257">
    <property type="entry name" value="PROKAR_LIPOPROTEIN"/>
    <property type="match status" value="1"/>
</dbReference>
<proteinExistence type="predicted"/>
<dbReference type="EMBL" id="JAGSOJ010000004">
    <property type="protein sequence ID" value="MCM1991473.1"/>
    <property type="molecule type" value="Genomic_DNA"/>
</dbReference>
<protein>
    <submittedName>
        <fullName evidence="1">DUF4382 domain-containing protein</fullName>
    </submittedName>
</protein>
<dbReference type="AlphaFoldDB" id="A0A9J6P5S7"/>
<organism evidence="1 2">
    <name type="scientific">Oceanirhabdus seepicola</name>
    <dbReference type="NCBI Taxonomy" id="2828781"/>
    <lineage>
        <taxon>Bacteria</taxon>
        <taxon>Bacillati</taxon>
        <taxon>Bacillota</taxon>
        <taxon>Clostridia</taxon>
        <taxon>Eubacteriales</taxon>
        <taxon>Clostridiaceae</taxon>
        <taxon>Oceanirhabdus</taxon>
    </lineage>
</organism>
<reference evidence="1" key="1">
    <citation type="journal article" date="2021" name="mSystems">
        <title>Bacteria and Archaea Synergistically Convert Glycine Betaine to Biogenic Methane in the Formosa Cold Seep of the South China Sea.</title>
        <authorList>
            <person name="Li L."/>
            <person name="Zhang W."/>
            <person name="Zhang S."/>
            <person name="Song L."/>
            <person name="Sun Q."/>
            <person name="Zhang H."/>
            <person name="Xiang H."/>
            <person name="Dong X."/>
        </authorList>
    </citation>
    <scope>NUCLEOTIDE SEQUENCE</scope>
    <source>
        <strain evidence="1">ZWT</strain>
    </source>
</reference>
<accession>A0A9J6P5S7</accession>
<keyword evidence="2" id="KW-1185">Reference proteome</keyword>